<evidence type="ECO:0000256" key="1">
    <source>
        <dbReference type="SAM" id="SignalP"/>
    </source>
</evidence>
<dbReference type="Proteomes" id="UP000215539">
    <property type="component" value="Chromosome 1"/>
</dbReference>
<feature type="signal peptide" evidence="1">
    <location>
        <begin position="1"/>
        <end position="20"/>
    </location>
</feature>
<evidence type="ECO:0008006" key="6">
    <source>
        <dbReference type="Google" id="ProtNLM"/>
    </source>
</evidence>
<reference evidence="3 5" key="2">
    <citation type="submission" date="2017-06" db="EMBL/GenBank/DDBJ databases">
        <authorList>
            <consortium name="Pathogen Informatics"/>
        </authorList>
    </citation>
    <scope>NUCLEOTIDE SEQUENCE [LARGE SCALE GENOMIC DNA]</scope>
    <source>
        <strain evidence="3 5">NCTC12947</strain>
    </source>
</reference>
<dbReference type="KEGG" id="chg:AXF12_10170"/>
<keyword evidence="1" id="KW-0732">Signal</keyword>
<keyword evidence="4" id="KW-1185">Reference proteome</keyword>
<dbReference type="AlphaFoldDB" id="A0AAX2H273"/>
<evidence type="ECO:0000313" key="3">
    <source>
        <dbReference type="EMBL" id="SNV15621.1"/>
    </source>
</evidence>
<sequence>MKYSNLILLLSFLCLNLTSAQDNSPLFKKIETAFKVDKNKVLWQYYSEQTLKGEHPYKVIAFPLIKETNYGSKNLFSTYLLVYNPEKDAFIYTFIGDGDLHETPTKHFQGFEVMPNTLMLNKKTTALQVKLFFSNFNRKTPTGEALIEWYIPKGKKLRKVLSTPVSHYEGKVVSTPSQPCGGTMEERSAHIALTEQLVKGFFTVQITTTIEHKAIVPDTEGCTEKLLSTDTVTEEWHYTKKGYTP</sequence>
<gene>
    <name evidence="2" type="ORF">AXF12_10170</name>
    <name evidence="3" type="ORF">SAMEA44541418_02123</name>
</gene>
<protein>
    <recommendedName>
        <fullName evidence="6">GLPGLI family protein</fullName>
    </recommendedName>
</protein>
<evidence type="ECO:0000313" key="2">
    <source>
        <dbReference type="EMBL" id="AMD85844.1"/>
    </source>
</evidence>
<dbReference type="RefSeq" id="WP_066430817.1">
    <property type="nucleotide sequence ID" value="NZ_CP014227.1"/>
</dbReference>
<feature type="chain" id="PRO_5043399200" description="GLPGLI family protein" evidence="1">
    <location>
        <begin position="21"/>
        <end position="245"/>
    </location>
</feature>
<dbReference type="EMBL" id="LT906449">
    <property type="protein sequence ID" value="SNV15621.1"/>
    <property type="molecule type" value="Genomic_DNA"/>
</dbReference>
<reference evidence="2 4" key="1">
    <citation type="submission" date="2016-02" db="EMBL/GenBank/DDBJ databases">
        <authorList>
            <person name="Holder M.E."/>
            <person name="Ajami N.J."/>
            <person name="Petrosino J.F."/>
        </authorList>
    </citation>
    <scope>NUCLEOTIDE SEQUENCE [LARGE SCALE GENOMIC DNA]</scope>
    <source>
        <strain evidence="2 4">CCUG 32990</strain>
    </source>
</reference>
<evidence type="ECO:0000313" key="4">
    <source>
        <dbReference type="Proteomes" id="UP000065822"/>
    </source>
</evidence>
<dbReference type="Proteomes" id="UP000065822">
    <property type="component" value="Chromosome"/>
</dbReference>
<proteinExistence type="predicted"/>
<organism evidence="3 5">
    <name type="scientific">Capnocytophaga haemolytica</name>
    <dbReference type="NCBI Taxonomy" id="45243"/>
    <lineage>
        <taxon>Bacteria</taxon>
        <taxon>Pseudomonadati</taxon>
        <taxon>Bacteroidota</taxon>
        <taxon>Flavobacteriia</taxon>
        <taxon>Flavobacteriales</taxon>
        <taxon>Flavobacteriaceae</taxon>
        <taxon>Capnocytophaga</taxon>
    </lineage>
</organism>
<evidence type="ECO:0000313" key="5">
    <source>
        <dbReference type="Proteomes" id="UP000215539"/>
    </source>
</evidence>
<accession>A0AAX2H273</accession>
<dbReference type="EMBL" id="CP014227">
    <property type="protein sequence ID" value="AMD85844.1"/>
    <property type="molecule type" value="Genomic_DNA"/>
</dbReference>
<name>A0AAX2H273_9FLAO</name>